<dbReference type="AlphaFoldDB" id="A0A9J5X069"/>
<comment type="caution">
    <text evidence="2">The sequence shown here is derived from an EMBL/GenBank/DDBJ whole genome shotgun (WGS) entry which is preliminary data.</text>
</comment>
<feature type="compositionally biased region" description="Basic and acidic residues" evidence="1">
    <location>
        <begin position="57"/>
        <end position="84"/>
    </location>
</feature>
<dbReference type="Proteomes" id="UP000824120">
    <property type="component" value="Chromosome 10"/>
</dbReference>
<name>A0A9J5X069_SOLCO</name>
<sequence length="185" mass="21486">MHKGWTYPMRTLKWDPLFDPEEETSTTIAWISFPALPPNSFVREAVFSLATAVGKPLQDKKEGGTEKETGGDKRIAEQLKEGPRVGEQQQPKPKVHGGFKEQKNRRGSGWKAQDRRKPEQIWNKKNIQQERVEIVTENKFCVLNNNEETRETREETFPQGVEYRTKQWEEEAGELNSKTRGKKME</sequence>
<protein>
    <recommendedName>
        <fullName evidence="4">DUF4283 domain-containing protein</fullName>
    </recommendedName>
</protein>
<proteinExistence type="predicted"/>
<gene>
    <name evidence="2" type="ORF">H5410_052013</name>
</gene>
<reference evidence="2 3" key="1">
    <citation type="submission" date="2020-09" db="EMBL/GenBank/DDBJ databases">
        <title>De no assembly of potato wild relative species, Solanum commersonii.</title>
        <authorList>
            <person name="Cho K."/>
        </authorList>
    </citation>
    <scope>NUCLEOTIDE SEQUENCE [LARGE SCALE GENOMIC DNA]</scope>
    <source>
        <strain evidence="2">LZ3.2</strain>
        <tissue evidence="2">Leaf</tissue>
    </source>
</reference>
<evidence type="ECO:0000313" key="3">
    <source>
        <dbReference type="Proteomes" id="UP000824120"/>
    </source>
</evidence>
<evidence type="ECO:0000256" key="1">
    <source>
        <dbReference type="SAM" id="MobiDB-lite"/>
    </source>
</evidence>
<evidence type="ECO:0008006" key="4">
    <source>
        <dbReference type="Google" id="ProtNLM"/>
    </source>
</evidence>
<keyword evidence="3" id="KW-1185">Reference proteome</keyword>
<feature type="region of interest" description="Disordered" evidence="1">
    <location>
        <begin position="54"/>
        <end position="128"/>
    </location>
</feature>
<dbReference type="EMBL" id="JACXVP010000010">
    <property type="protein sequence ID" value="KAG5581386.1"/>
    <property type="molecule type" value="Genomic_DNA"/>
</dbReference>
<feature type="region of interest" description="Disordered" evidence="1">
    <location>
        <begin position="149"/>
        <end position="185"/>
    </location>
</feature>
<organism evidence="2 3">
    <name type="scientific">Solanum commersonii</name>
    <name type="common">Commerson's wild potato</name>
    <name type="synonym">Commerson's nightshade</name>
    <dbReference type="NCBI Taxonomy" id="4109"/>
    <lineage>
        <taxon>Eukaryota</taxon>
        <taxon>Viridiplantae</taxon>
        <taxon>Streptophyta</taxon>
        <taxon>Embryophyta</taxon>
        <taxon>Tracheophyta</taxon>
        <taxon>Spermatophyta</taxon>
        <taxon>Magnoliopsida</taxon>
        <taxon>eudicotyledons</taxon>
        <taxon>Gunneridae</taxon>
        <taxon>Pentapetalae</taxon>
        <taxon>asterids</taxon>
        <taxon>lamiids</taxon>
        <taxon>Solanales</taxon>
        <taxon>Solanaceae</taxon>
        <taxon>Solanoideae</taxon>
        <taxon>Solaneae</taxon>
        <taxon>Solanum</taxon>
    </lineage>
</organism>
<evidence type="ECO:0000313" key="2">
    <source>
        <dbReference type="EMBL" id="KAG5581386.1"/>
    </source>
</evidence>
<accession>A0A9J5X069</accession>